<dbReference type="InterPro" id="IPR018060">
    <property type="entry name" value="HTH_AraC"/>
</dbReference>
<evidence type="ECO:0000256" key="2">
    <source>
        <dbReference type="ARBA" id="ARBA00023163"/>
    </source>
</evidence>
<dbReference type="InterPro" id="IPR009057">
    <property type="entry name" value="Homeodomain-like_sf"/>
</dbReference>
<dbReference type="Gene3D" id="1.10.10.60">
    <property type="entry name" value="Homeodomain-like"/>
    <property type="match status" value="1"/>
</dbReference>
<evidence type="ECO:0000259" key="3">
    <source>
        <dbReference type="PROSITE" id="PS01124"/>
    </source>
</evidence>
<evidence type="ECO:0000313" key="4">
    <source>
        <dbReference type="EMBL" id="MEK0247100.1"/>
    </source>
</evidence>
<protein>
    <submittedName>
        <fullName evidence="4">AraC family transcriptional regulator</fullName>
    </submittedName>
</protein>
<accession>A0ABU8Z0G0</accession>
<gene>
    <name evidence="4" type="ORF">QFI66_002960</name>
</gene>
<dbReference type="PROSITE" id="PS01124">
    <property type="entry name" value="HTH_ARAC_FAMILY_2"/>
    <property type="match status" value="1"/>
</dbReference>
<sequence length="322" mass="36369">MTNHHAATPSAQSFLVEDFLDFGERYGIDYRFPALSSRYSSDKDRRIVVRGSVEEMLLPSGIRLTHSHVQVMQPYESTSLRSSPMYTLIILEGCLRIRLGERYFIVRPGMALTTRLGEQWVMNVSHLADTQLKTIVLGFSPETLQLLPAMTELLFEWGQMKCPCYLWSVPEYLLAGIHAALASNSPLITRQLMLNGVAMQVLGHAMTAECPVSPLFSPGEWGRLESVRQRLEQQPQQEHTLCELARNAAMSPSSLSAKFRQAYGDSVFDYLRDCRLALAYHHLQQGYSVQQAAWMSGYQHATNFATAFRRRYGIAPSAVRNS</sequence>
<keyword evidence="5" id="KW-1185">Reference proteome</keyword>
<name>A0ABU8Z0G0_9ENTR</name>
<evidence type="ECO:0000313" key="5">
    <source>
        <dbReference type="Proteomes" id="UP001334005"/>
    </source>
</evidence>
<keyword evidence="1" id="KW-0805">Transcription regulation</keyword>
<dbReference type="RefSeq" id="WP_095104462.1">
    <property type="nucleotide sequence ID" value="NZ_JARXNH020000045.1"/>
</dbReference>
<dbReference type="EMBL" id="JARXNH020000045">
    <property type="protein sequence ID" value="MEK0247100.1"/>
    <property type="molecule type" value="Genomic_DNA"/>
</dbReference>
<dbReference type="PANTHER" id="PTHR47893">
    <property type="entry name" value="REGULATORY PROTEIN PCHR"/>
    <property type="match status" value="1"/>
</dbReference>
<comment type="caution">
    <text evidence="4">The sequence shown here is derived from an EMBL/GenBank/DDBJ whole genome shotgun (WGS) entry which is preliminary data.</text>
</comment>
<dbReference type="InterPro" id="IPR053142">
    <property type="entry name" value="PchR_regulatory_protein"/>
</dbReference>
<feature type="domain" description="HTH araC/xylS-type" evidence="3">
    <location>
        <begin position="225"/>
        <end position="322"/>
    </location>
</feature>
<evidence type="ECO:0000256" key="1">
    <source>
        <dbReference type="ARBA" id="ARBA00023015"/>
    </source>
</evidence>
<dbReference type="Proteomes" id="UP001334005">
    <property type="component" value="Unassembled WGS sequence"/>
</dbReference>
<organism evidence="4 5">
    <name type="scientific">Raoultella scottii</name>
    <dbReference type="NCBI Taxonomy" id="3040937"/>
    <lineage>
        <taxon>Bacteria</taxon>
        <taxon>Pseudomonadati</taxon>
        <taxon>Pseudomonadota</taxon>
        <taxon>Gammaproteobacteria</taxon>
        <taxon>Enterobacterales</taxon>
        <taxon>Enterobacteriaceae</taxon>
        <taxon>Klebsiella/Raoultella group</taxon>
        <taxon>Raoultella</taxon>
    </lineage>
</organism>
<dbReference type="PANTHER" id="PTHR47893:SF1">
    <property type="entry name" value="REGULATORY PROTEIN PCHR"/>
    <property type="match status" value="1"/>
</dbReference>
<dbReference type="SMART" id="SM00342">
    <property type="entry name" value="HTH_ARAC"/>
    <property type="match status" value="1"/>
</dbReference>
<dbReference type="SUPFAM" id="SSF46689">
    <property type="entry name" value="Homeodomain-like"/>
    <property type="match status" value="2"/>
</dbReference>
<keyword evidence="2" id="KW-0804">Transcription</keyword>
<dbReference type="Pfam" id="PF12833">
    <property type="entry name" value="HTH_18"/>
    <property type="match status" value="1"/>
</dbReference>
<proteinExistence type="predicted"/>
<reference evidence="4 5" key="1">
    <citation type="submission" date="2024-03" db="EMBL/GenBank/DDBJ databases">
        <title>Two novel Raoultella species associated with bleeding cankers of broadleaf hosts, Raoultella scottia sp. nov. and Raoultella lignicola sp. nov.</title>
        <authorList>
            <person name="Brady C.L."/>
        </authorList>
    </citation>
    <scope>NUCLEOTIDE SEQUENCE [LARGE SCALE GENOMIC DNA]</scope>
    <source>
        <strain evidence="4 5">BAC 10a-01-01</strain>
    </source>
</reference>